<name>A0A1G7GGJ2_9BACL</name>
<keyword evidence="2" id="KW-0456">Lyase</keyword>
<dbReference type="Gene3D" id="3.30.470.10">
    <property type="match status" value="1"/>
</dbReference>
<dbReference type="Pfam" id="PF00425">
    <property type="entry name" value="Chorismate_bind"/>
    <property type="match status" value="1"/>
</dbReference>
<dbReference type="InterPro" id="IPR015890">
    <property type="entry name" value="Chorismate_C"/>
</dbReference>
<dbReference type="PANTHER" id="PTHR11236:SF50">
    <property type="entry name" value="AMINODEOXYCHORISMATE SYNTHASE COMPONENT 1"/>
    <property type="match status" value="1"/>
</dbReference>
<organism evidence="2 3">
    <name type="scientific">Bhargavaea beijingensis</name>
    <dbReference type="NCBI Taxonomy" id="426756"/>
    <lineage>
        <taxon>Bacteria</taxon>
        <taxon>Bacillati</taxon>
        <taxon>Bacillota</taxon>
        <taxon>Bacilli</taxon>
        <taxon>Bacillales</taxon>
        <taxon>Caryophanaceae</taxon>
        <taxon>Bhargavaea</taxon>
    </lineage>
</organism>
<dbReference type="STRING" id="426756.SAMN04488126_12622"/>
<dbReference type="GO" id="GO:0046820">
    <property type="term" value="F:4-amino-4-deoxychorismate synthase activity"/>
    <property type="evidence" value="ECO:0007669"/>
    <property type="project" value="TreeGrafter"/>
</dbReference>
<dbReference type="InterPro" id="IPR005802">
    <property type="entry name" value="ADC_synth_comp_1"/>
</dbReference>
<dbReference type="PRINTS" id="PR00095">
    <property type="entry name" value="ANTSNTHASEI"/>
</dbReference>
<dbReference type="GO" id="GO:0016829">
    <property type="term" value="F:lyase activity"/>
    <property type="evidence" value="ECO:0007669"/>
    <property type="project" value="UniProtKB-KW"/>
</dbReference>
<dbReference type="SUPFAM" id="SSF56322">
    <property type="entry name" value="ADC synthase"/>
    <property type="match status" value="1"/>
</dbReference>
<gene>
    <name evidence="2" type="ORF">SAMN04488126_12622</name>
</gene>
<evidence type="ECO:0000259" key="1">
    <source>
        <dbReference type="Pfam" id="PF00425"/>
    </source>
</evidence>
<sequence length="587" mass="66137">MMQTKGRQPVLSFEFASSDGQITPRTFRNPVEIIRAEHLDDVIPALRSVQKAVDSGWHAAGFLSYEAAPAFDPAFPVKNGHKMPLLWFGIFGEPEYSPLRPPGPFNVSGWEPDTGEQAYKEAIRTIKKAIGHGDTYQTNYTIRLRSRFQGDDVGLFERMKRAQSCNYSAYINTGEHSVLSASPELFFRLENNRITTRPMKGTVKRGLSVEEDQAHADWLAGSEKNRAENVMIVDLLRNDLGRIARTGSVHVPKLFEIERYPTVYQMTSTVEAELDDGTDLIDIFGALFPCGSITGAPKVSTMDLISRLEHSPREVYCGAIGFVSPDREAVFNVPIRTVLIEQESGNATYGVGGGITWDSTSEEEYAEVMAKSSFLELERPEFSLLESLLLEDGRYFLEEAHLHRMSRSARYFGFPFDLEAISEELAKVAEKQPEGTYKVRCLLGQDTGISIETQKTVSTPRLPEVVLADYPVDRENPFLYHKTTHRTIYDEHTEPGFYDVLLWNREGQLTEFTYGNLVLEIGGKRWTPPVSSGLLAGTFRNALLDEGVIMEKELFVSDLESSSKIWMINSVRKWVEVRLTLNRSKLS</sequence>
<dbReference type="InterPro" id="IPR043131">
    <property type="entry name" value="BCAT-like_N"/>
</dbReference>
<dbReference type="AlphaFoldDB" id="A0A1G7GGJ2"/>
<dbReference type="SUPFAM" id="SSF56752">
    <property type="entry name" value="D-aminoacid aminotransferase-like PLP-dependent enzymes"/>
    <property type="match status" value="1"/>
</dbReference>
<dbReference type="Proteomes" id="UP000198823">
    <property type="component" value="Unassembled WGS sequence"/>
</dbReference>
<dbReference type="Pfam" id="PF01063">
    <property type="entry name" value="Aminotran_4"/>
    <property type="match status" value="1"/>
</dbReference>
<dbReference type="EMBL" id="FNAR01000026">
    <property type="protein sequence ID" value="SDE87278.1"/>
    <property type="molecule type" value="Genomic_DNA"/>
</dbReference>
<dbReference type="GO" id="GO:0009396">
    <property type="term" value="P:folic acid-containing compound biosynthetic process"/>
    <property type="evidence" value="ECO:0007669"/>
    <property type="project" value="InterPro"/>
</dbReference>
<dbReference type="InterPro" id="IPR001544">
    <property type="entry name" value="Aminotrans_IV"/>
</dbReference>
<evidence type="ECO:0000313" key="2">
    <source>
        <dbReference type="EMBL" id="SDE87278.1"/>
    </source>
</evidence>
<dbReference type="InterPro" id="IPR036038">
    <property type="entry name" value="Aminotransferase-like"/>
</dbReference>
<dbReference type="InterPro" id="IPR043132">
    <property type="entry name" value="BCAT-like_C"/>
</dbReference>
<dbReference type="NCBIfam" id="TIGR00553">
    <property type="entry name" value="pabB"/>
    <property type="match status" value="1"/>
</dbReference>
<reference evidence="2 3" key="1">
    <citation type="submission" date="2016-10" db="EMBL/GenBank/DDBJ databases">
        <authorList>
            <person name="de Groot N.N."/>
        </authorList>
    </citation>
    <scope>NUCLEOTIDE SEQUENCE [LARGE SCALE GENOMIC DNA]</scope>
    <source>
        <strain evidence="2 3">CGMCC 1.6762</strain>
    </source>
</reference>
<dbReference type="GO" id="GO:0000162">
    <property type="term" value="P:L-tryptophan biosynthetic process"/>
    <property type="evidence" value="ECO:0007669"/>
    <property type="project" value="TreeGrafter"/>
</dbReference>
<dbReference type="Gene3D" id="3.20.10.10">
    <property type="entry name" value="D-amino Acid Aminotransferase, subunit A, domain 2"/>
    <property type="match status" value="1"/>
</dbReference>
<dbReference type="PANTHER" id="PTHR11236">
    <property type="entry name" value="AMINOBENZOATE/ANTHRANILATE SYNTHASE"/>
    <property type="match status" value="1"/>
</dbReference>
<evidence type="ECO:0000313" key="3">
    <source>
        <dbReference type="Proteomes" id="UP000198823"/>
    </source>
</evidence>
<protein>
    <submittedName>
        <fullName evidence="2">Para-aminobenzoate synthetase / 4-amino-4-deoxychorismate lyase</fullName>
    </submittedName>
</protein>
<dbReference type="InterPro" id="IPR005801">
    <property type="entry name" value="ADC_synthase"/>
</dbReference>
<proteinExistence type="predicted"/>
<dbReference type="InterPro" id="IPR019999">
    <property type="entry name" value="Anth_synth_I-like"/>
</dbReference>
<dbReference type="Gene3D" id="3.60.120.10">
    <property type="entry name" value="Anthranilate synthase"/>
    <property type="match status" value="1"/>
</dbReference>
<feature type="domain" description="Chorismate-utilising enzyme C-terminal" evidence="1">
    <location>
        <begin position="116"/>
        <end position="371"/>
    </location>
</feature>
<accession>A0A1G7GGJ2</accession>